<dbReference type="InterPro" id="IPR015991">
    <property type="entry name" value="TatD/YcfH-like"/>
</dbReference>
<evidence type="ECO:0000256" key="1">
    <source>
        <dbReference type="ARBA" id="ARBA00022723"/>
    </source>
</evidence>
<dbReference type="GO" id="GO:0051499">
    <property type="term" value="F:D-aminoacyl-tRNA deacylase activity"/>
    <property type="evidence" value="ECO:0007669"/>
    <property type="project" value="UniProtKB-EC"/>
</dbReference>
<dbReference type="EC" id="3.1.1.96" evidence="3"/>
<keyword evidence="1" id="KW-0479">Metal-binding</keyword>
<dbReference type="SUPFAM" id="SSF51556">
    <property type="entry name" value="Metallo-dependent hydrolases"/>
    <property type="match status" value="1"/>
</dbReference>
<dbReference type="PROSITE" id="PS01090">
    <property type="entry name" value="TATD_2"/>
    <property type="match status" value="1"/>
</dbReference>
<dbReference type="GO" id="GO:0046872">
    <property type="term" value="F:metal ion binding"/>
    <property type="evidence" value="ECO:0007669"/>
    <property type="project" value="UniProtKB-KW"/>
</dbReference>
<gene>
    <name evidence="3" type="primary">dtd3_9</name>
    <name evidence="3" type="ORF">SDC9_57482</name>
</gene>
<dbReference type="Gene3D" id="3.20.20.140">
    <property type="entry name" value="Metal-dependent hydrolases"/>
    <property type="match status" value="1"/>
</dbReference>
<protein>
    <submittedName>
        <fullName evidence="3">D-aminoacyl-tRNA deacylase</fullName>
        <ecNumber evidence="3">3.1.1.96</ecNumber>
    </submittedName>
</protein>
<evidence type="ECO:0000313" key="3">
    <source>
        <dbReference type="EMBL" id="MPM11143.1"/>
    </source>
</evidence>
<dbReference type="NCBIfam" id="TIGR00010">
    <property type="entry name" value="YchF/TatD family DNA exonuclease"/>
    <property type="match status" value="1"/>
</dbReference>
<dbReference type="CDD" id="cd01310">
    <property type="entry name" value="TatD_DNAse"/>
    <property type="match status" value="1"/>
</dbReference>
<sequence length="261" mass="29351">MQLFDTHAHIGLLQDDKMEQLLAVQLAKVKSVKHVVSICNSLSDFERTYANLESADSVYHAVGVSPTEVANPGKDWEERVITHAQQKKRIVAIGETGLDYYHMFGGDKTLQIELLLKHLEIARHLDLPVIIHNRNAAEDLLPILAEKLPPKGGILHCFGEDWTFAKQALSLNLMFSFAGNLTFKNSRSLQEVAMRLPSDRIVIESEAPFMTPYPYKGERNKIHYLVETAKVLATLRQTSLEELSESLYANSLKAFALPKDV</sequence>
<keyword evidence="2 3" id="KW-0378">Hydrolase</keyword>
<reference evidence="3" key="1">
    <citation type="submission" date="2019-08" db="EMBL/GenBank/DDBJ databases">
        <authorList>
            <person name="Kucharzyk K."/>
            <person name="Murdoch R.W."/>
            <person name="Higgins S."/>
            <person name="Loffler F."/>
        </authorList>
    </citation>
    <scope>NUCLEOTIDE SEQUENCE</scope>
</reference>
<dbReference type="InterPro" id="IPR001130">
    <property type="entry name" value="TatD-like"/>
</dbReference>
<dbReference type="FunFam" id="3.20.20.140:FF:000005">
    <property type="entry name" value="TatD family hydrolase"/>
    <property type="match status" value="1"/>
</dbReference>
<dbReference type="InterPro" id="IPR018228">
    <property type="entry name" value="DNase_TatD-rel_CS"/>
</dbReference>
<dbReference type="GO" id="GO:0004536">
    <property type="term" value="F:DNA nuclease activity"/>
    <property type="evidence" value="ECO:0007669"/>
    <property type="project" value="InterPro"/>
</dbReference>
<dbReference type="AlphaFoldDB" id="A0A644XAE4"/>
<dbReference type="PIRSF" id="PIRSF005902">
    <property type="entry name" value="DNase_TatD"/>
    <property type="match status" value="1"/>
</dbReference>
<dbReference type="Pfam" id="PF01026">
    <property type="entry name" value="TatD_DNase"/>
    <property type="match status" value="1"/>
</dbReference>
<accession>A0A644XAE4</accession>
<name>A0A644XAE4_9ZZZZ</name>
<dbReference type="PANTHER" id="PTHR46124">
    <property type="entry name" value="D-AMINOACYL-TRNA DEACYLASE"/>
    <property type="match status" value="1"/>
</dbReference>
<dbReference type="PANTHER" id="PTHR46124:SF2">
    <property type="entry name" value="D-AMINOACYL-TRNA DEACYLASE"/>
    <property type="match status" value="1"/>
</dbReference>
<proteinExistence type="predicted"/>
<dbReference type="InterPro" id="IPR032466">
    <property type="entry name" value="Metal_Hydrolase"/>
</dbReference>
<dbReference type="EMBL" id="VSSQ01001790">
    <property type="protein sequence ID" value="MPM11143.1"/>
    <property type="molecule type" value="Genomic_DNA"/>
</dbReference>
<organism evidence="3">
    <name type="scientific">bioreactor metagenome</name>
    <dbReference type="NCBI Taxonomy" id="1076179"/>
    <lineage>
        <taxon>unclassified sequences</taxon>
        <taxon>metagenomes</taxon>
        <taxon>ecological metagenomes</taxon>
    </lineage>
</organism>
<comment type="caution">
    <text evidence="3">The sequence shown here is derived from an EMBL/GenBank/DDBJ whole genome shotgun (WGS) entry which is preliminary data.</text>
</comment>
<dbReference type="GO" id="GO:0005829">
    <property type="term" value="C:cytosol"/>
    <property type="evidence" value="ECO:0007669"/>
    <property type="project" value="TreeGrafter"/>
</dbReference>
<evidence type="ECO:0000256" key="2">
    <source>
        <dbReference type="ARBA" id="ARBA00022801"/>
    </source>
</evidence>